<organism evidence="7 8">
    <name type="scientific">Bradyrhizobium ontarionense</name>
    <dbReference type="NCBI Taxonomy" id="2898149"/>
    <lineage>
        <taxon>Bacteria</taxon>
        <taxon>Pseudomonadati</taxon>
        <taxon>Pseudomonadota</taxon>
        <taxon>Alphaproteobacteria</taxon>
        <taxon>Hyphomicrobiales</taxon>
        <taxon>Nitrobacteraceae</taxon>
        <taxon>Bradyrhizobium</taxon>
    </lineage>
</organism>
<evidence type="ECO:0000313" key="7">
    <source>
        <dbReference type="EMBL" id="UFZ05981.1"/>
    </source>
</evidence>
<gene>
    <name evidence="7" type="ORF">LQG66_06640</name>
</gene>
<dbReference type="PROSITE" id="PS51349">
    <property type="entry name" value="FMN_HYDROXY_ACID_DH_2"/>
    <property type="match status" value="1"/>
</dbReference>
<dbReference type="Gene3D" id="3.20.20.70">
    <property type="entry name" value="Aldolase class I"/>
    <property type="match status" value="1"/>
</dbReference>
<dbReference type="Pfam" id="PF01070">
    <property type="entry name" value="FMN_dh"/>
    <property type="match status" value="1"/>
</dbReference>
<keyword evidence="3" id="KW-0288">FMN</keyword>
<dbReference type="RefSeq" id="WP_231324630.1">
    <property type="nucleotide sequence ID" value="NZ_CP088156.1"/>
</dbReference>
<dbReference type="SUPFAM" id="SSF51395">
    <property type="entry name" value="FMN-linked oxidoreductases"/>
    <property type="match status" value="1"/>
</dbReference>
<name>A0ABY3RGM9_9BRAD</name>
<dbReference type="InterPro" id="IPR013785">
    <property type="entry name" value="Aldolase_TIM"/>
</dbReference>
<comment type="cofactor">
    <cofactor evidence="1">
        <name>FMN</name>
        <dbReference type="ChEBI" id="CHEBI:58210"/>
    </cofactor>
</comment>
<feature type="domain" description="FMN hydroxy acid dehydrogenase" evidence="6">
    <location>
        <begin position="18"/>
        <end position="358"/>
    </location>
</feature>
<dbReference type="InterPro" id="IPR037396">
    <property type="entry name" value="FMN_HAD"/>
</dbReference>
<evidence type="ECO:0000256" key="3">
    <source>
        <dbReference type="ARBA" id="ARBA00022643"/>
    </source>
</evidence>
<dbReference type="InterPro" id="IPR000262">
    <property type="entry name" value="FMN-dep_DH"/>
</dbReference>
<comment type="similarity">
    <text evidence="5">Belongs to the FMN-dependent alpha-hydroxy acid dehydrogenase family.</text>
</comment>
<dbReference type="PROSITE" id="PS00557">
    <property type="entry name" value="FMN_HYDROXY_ACID_DH_1"/>
    <property type="match status" value="1"/>
</dbReference>
<dbReference type="PANTHER" id="PTHR10578">
    <property type="entry name" value="S -2-HYDROXY-ACID OXIDASE-RELATED"/>
    <property type="match status" value="1"/>
</dbReference>
<keyword evidence="4" id="KW-0560">Oxidoreductase</keyword>
<reference evidence="7" key="1">
    <citation type="journal article" date="2024" name="Antonie Van Leeuwenhoek">
        <title>Bradyrhizobium ontarionense sp. nov., a novel bacterial symbiont isolated from Aeschynomene indica (Indian jointvetch), harbours photosynthesis, nitrogen fixation and nitrous oxide (N2O) reductase genes.</title>
        <authorList>
            <person name="Bromfield E.S.P."/>
            <person name="Cloutier S."/>
        </authorList>
    </citation>
    <scope>NUCLEOTIDE SEQUENCE</scope>
    <source>
        <strain evidence="7">A19</strain>
    </source>
</reference>
<dbReference type="PANTHER" id="PTHR10578:SF107">
    <property type="entry name" value="2-HYDROXYACID OXIDASE 1"/>
    <property type="match status" value="1"/>
</dbReference>
<evidence type="ECO:0000256" key="1">
    <source>
        <dbReference type="ARBA" id="ARBA00001917"/>
    </source>
</evidence>
<keyword evidence="8" id="KW-1185">Reference proteome</keyword>
<dbReference type="EMBL" id="CP088156">
    <property type="protein sequence ID" value="UFZ05981.1"/>
    <property type="molecule type" value="Genomic_DNA"/>
</dbReference>
<dbReference type="PIRSF" id="PIRSF000138">
    <property type="entry name" value="Al-hdrx_acd_dh"/>
    <property type="match status" value="1"/>
</dbReference>
<evidence type="ECO:0000256" key="2">
    <source>
        <dbReference type="ARBA" id="ARBA00022630"/>
    </source>
</evidence>
<dbReference type="Proteomes" id="UP001431010">
    <property type="component" value="Chromosome"/>
</dbReference>
<evidence type="ECO:0000256" key="4">
    <source>
        <dbReference type="ARBA" id="ARBA00023002"/>
    </source>
</evidence>
<dbReference type="InterPro" id="IPR012133">
    <property type="entry name" value="Alpha-hydoxy_acid_DH_FMN"/>
</dbReference>
<proteinExistence type="inferred from homology"/>
<dbReference type="InterPro" id="IPR008259">
    <property type="entry name" value="FMN_hydac_DH_AS"/>
</dbReference>
<evidence type="ECO:0000259" key="6">
    <source>
        <dbReference type="PROSITE" id="PS51349"/>
    </source>
</evidence>
<keyword evidence="2" id="KW-0285">Flavoprotein</keyword>
<protein>
    <submittedName>
        <fullName evidence="7">Alpha-hydroxy-acid oxidizing protein</fullName>
    </submittedName>
</protein>
<sequence length="378" mass="41589">MNQQTPIEAGWRNMELGASDEKFQNLHEFIRKARAQLNQNAWDYIIGGAETETTLRRNRMALDEIAFRPRVLRDVSRVDASVETFGRRLRLPVVLAPVGALEIFDSDGAASVARGAGRFGAAHMLSSVSEPGLEKTAEAAPDALRIFQLYVRGDDAFVEDYVSRAVANNYTAFCLTVDTAHYSRRERDIAKRYVRESRLRATGGDHQKALSWHTVELIKTKFKLPLIIKGIATAEDAEIAVDHGVDWIYVSNHGGRQLDHGRGAMHVLPEIVKAVKGRARIMVDGGFCRGTDIVKAMASGADLVGIGRLQCWALAAAGEDGILRMLELLEDEVTRTLGLLGVTSFAELNASYLHPAAATVMPSVVSAFPLVDIEPYRY</sequence>
<accession>A0ABY3RGM9</accession>
<dbReference type="CDD" id="cd02809">
    <property type="entry name" value="alpha_hydroxyacid_oxid_FMN"/>
    <property type="match status" value="1"/>
</dbReference>
<evidence type="ECO:0000313" key="8">
    <source>
        <dbReference type="Proteomes" id="UP001431010"/>
    </source>
</evidence>
<evidence type="ECO:0000256" key="5">
    <source>
        <dbReference type="ARBA" id="ARBA00024042"/>
    </source>
</evidence>